<evidence type="ECO:0000256" key="3">
    <source>
        <dbReference type="ARBA" id="ARBA00023125"/>
    </source>
</evidence>
<evidence type="ECO:0000313" key="9">
    <source>
        <dbReference type="RefSeq" id="XP_019095677.1"/>
    </source>
</evidence>
<dbReference type="InterPro" id="IPR009057">
    <property type="entry name" value="Homeodomain-like_sf"/>
</dbReference>
<dbReference type="Gene3D" id="1.10.10.60">
    <property type="entry name" value="Homeodomain-like"/>
    <property type="match status" value="1"/>
</dbReference>
<feature type="compositionally biased region" description="Polar residues" evidence="6">
    <location>
        <begin position="389"/>
        <end position="425"/>
    </location>
</feature>
<keyword evidence="8" id="KW-1185">Reference proteome</keyword>
<keyword evidence="3" id="KW-0238">DNA-binding</keyword>
<keyword evidence="2" id="KW-0805">Transcription regulation</keyword>
<dbReference type="Proteomes" id="UP000694864">
    <property type="component" value="Chromosome 18"/>
</dbReference>
<keyword evidence="4" id="KW-0804">Transcription</keyword>
<evidence type="ECO:0000259" key="7">
    <source>
        <dbReference type="PROSITE" id="PS51294"/>
    </source>
</evidence>
<feature type="domain" description="HTH myb-type" evidence="7">
    <location>
        <begin position="32"/>
        <end position="91"/>
    </location>
</feature>
<dbReference type="PROSITE" id="PS51294">
    <property type="entry name" value="HTH_MYB"/>
    <property type="match status" value="1"/>
</dbReference>
<feature type="compositionally biased region" description="Polar residues" evidence="6">
    <location>
        <begin position="1"/>
        <end position="26"/>
    </location>
</feature>
<evidence type="ECO:0000256" key="2">
    <source>
        <dbReference type="ARBA" id="ARBA00023015"/>
    </source>
</evidence>
<organism evidence="8 9">
    <name type="scientific">Camelina sativa</name>
    <name type="common">False flax</name>
    <name type="synonym">Myagrum sativum</name>
    <dbReference type="NCBI Taxonomy" id="90675"/>
    <lineage>
        <taxon>Eukaryota</taxon>
        <taxon>Viridiplantae</taxon>
        <taxon>Streptophyta</taxon>
        <taxon>Embryophyta</taxon>
        <taxon>Tracheophyta</taxon>
        <taxon>Spermatophyta</taxon>
        <taxon>Magnoliopsida</taxon>
        <taxon>eudicotyledons</taxon>
        <taxon>Gunneridae</taxon>
        <taxon>Pentapetalae</taxon>
        <taxon>rosids</taxon>
        <taxon>malvids</taxon>
        <taxon>Brassicales</taxon>
        <taxon>Brassicaceae</taxon>
        <taxon>Camelineae</taxon>
        <taxon>Camelina</taxon>
    </lineage>
</organism>
<evidence type="ECO:0000313" key="8">
    <source>
        <dbReference type="Proteomes" id="UP000694864"/>
    </source>
</evidence>
<proteinExistence type="predicted"/>
<reference evidence="9" key="2">
    <citation type="submission" date="2025-08" db="UniProtKB">
        <authorList>
            <consortium name="RefSeq"/>
        </authorList>
    </citation>
    <scope>IDENTIFICATION</scope>
    <source>
        <tissue evidence="9">Leaf</tissue>
    </source>
</reference>
<dbReference type="PANTHER" id="PTHR31312:SF4">
    <property type="entry name" value="TWO-COMPONENT RESPONSE REGULATOR-LIKE APRR2"/>
    <property type="match status" value="1"/>
</dbReference>
<dbReference type="PANTHER" id="PTHR31312">
    <property type="entry name" value="TRANSCRIPTION ACTIVATOR GLK1"/>
    <property type="match status" value="1"/>
</dbReference>
<evidence type="ECO:0000256" key="6">
    <source>
        <dbReference type="SAM" id="MobiDB-lite"/>
    </source>
</evidence>
<sequence>MNGETNSANGSNENGMIASTINSDGGNSHGRAPKKVKLRWKDELQQKFLEAIDHIGLRKAMPKTIQEFMNVKGITRTHIASHLQKYRRHLKKIKQKTKRAEIAKRINRELTRSASSGLLTLQGSYKCTQLSMENLFKSQLGHSGGQSSLILNKSASRNYMMQQTRSNLLPVGGGRVLPLNNEMRSFSATPQVSRVPGLGQYGTPNGSLGMQSNYTGMNVDANGNLLGADGAGRVDGNAYGSPGAMNLDVNNNPILPSKFGKSLSNGGQTQSNLLAQMGAWASRSTLGTSQAPRIGQYGTRNDVYNAGINTNECIDLTGLGGARSNGTPGENVGTMNNNMTNHGSSTSRLSSPFSSFFASEDRLQRNLNAQLDGLIPILESMSVNNDDIGNTVNSQFDQNQHKGQVSAGNSGLSNDVSEGSATSNSKFDHHQEQVGVEDSESSNDALLENIINNWSNFDNYQGQVSAGNHELSNTALLQKFTSWSFNNHQDQVGAGNPELFNNVLLEGNAINNYHQGQVSAGNPNLPNGIALGENVINNNWSYDNHQGQVSAGNFGLSNDILLEGNAINNWSFNNYQSQVNVGNYELANGVFQNAFGDGSFDTPQGQMNAGYPEFANNVLFERSNWNLNDTPTEETFNSVDANSKMFIPNPGMNTITQEEQSRNEQALSYLALNSEMYLPTPNMIAINQEQGSDESTLNSIAASSEMRIPSHTPDMSTLNLVTINIFYFELFSCEMA</sequence>
<reference evidence="8" key="1">
    <citation type="journal article" date="2014" name="Nat. Commun.">
        <title>The emerging biofuel crop Camelina sativa retains a highly undifferentiated hexaploid genome structure.</title>
        <authorList>
            <person name="Kagale S."/>
            <person name="Koh C."/>
            <person name="Nixon J."/>
            <person name="Bollina V."/>
            <person name="Clarke W.E."/>
            <person name="Tuteja R."/>
            <person name="Spillane C."/>
            <person name="Robinson S.J."/>
            <person name="Links M.G."/>
            <person name="Clarke C."/>
            <person name="Higgins E.E."/>
            <person name="Huebert T."/>
            <person name="Sharpe A.G."/>
            <person name="Parkin I.A."/>
        </authorList>
    </citation>
    <scope>NUCLEOTIDE SEQUENCE [LARGE SCALE GENOMIC DNA]</scope>
    <source>
        <strain evidence="8">cv. DH55</strain>
    </source>
</reference>
<dbReference type="SUPFAM" id="SSF46689">
    <property type="entry name" value="Homeodomain-like"/>
    <property type="match status" value="1"/>
</dbReference>
<accession>A0ABM1R9I9</accession>
<gene>
    <name evidence="9" type="primary">LOC104762359</name>
</gene>
<dbReference type="InterPro" id="IPR017930">
    <property type="entry name" value="Myb_dom"/>
</dbReference>
<evidence type="ECO:0000256" key="4">
    <source>
        <dbReference type="ARBA" id="ARBA00023163"/>
    </source>
</evidence>
<dbReference type="InterPro" id="IPR044825">
    <property type="entry name" value="GLK1/2-like"/>
</dbReference>
<dbReference type="InterPro" id="IPR006447">
    <property type="entry name" value="Myb_dom_plants"/>
</dbReference>
<evidence type="ECO:0000256" key="1">
    <source>
        <dbReference type="ARBA" id="ARBA00004123"/>
    </source>
</evidence>
<comment type="subcellular location">
    <subcellularLocation>
        <location evidence="1">Nucleus</location>
    </subcellularLocation>
</comment>
<keyword evidence="5" id="KW-0539">Nucleus</keyword>
<protein>
    <submittedName>
        <fullName evidence="9">Uncharacterized protein DDB_G0283357-like</fullName>
    </submittedName>
</protein>
<feature type="region of interest" description="Disordered" evidence="6">
    <location>
        <begin position="1"/>
        <end position="34"/>
    </location>
</feature>
<feature type="region of interest" description="Disordered" evidence="6">
    <location>
        <begin position="389"/>
        <end position="441"/>
    </location>
</feature>
<evidence type="ECO:0000256" key="5">
    <source>
        <dbReference type="ARBA" id="ARBA00023242"/>
    </source>
</evidence>
<name>A0ABM1R9I9_CAMSA</name>
<dbReference type="GeneID" id="104762359"/>
<dbReference type="RefSeq" id="XP_019095677.1">
    <property type="nucleotide sequence ID" value="XM_019240132.1"/>
</dbReference>
<dbReference type="NCBIfam" id="TIGR01557">
    <property type="entry name" value="myb_SHAQKYF"/>
    <property type="match status" value="1"/>
</dbReference>